<dbReference type="Pfam" id="PF02525">
    <property type="entry name" value="Flavodoxin_2"/>
    <property type="match status" value="1"/>
</dbReference>
<keyword evidence="5" id="KW-1185">Reference proteome</keyword>
<dbReference type="PANTHER" id="PTHR10204">
    <property type="entry name" value="NAD P H OXIDOREDUCTASE-RELATED"/>
    <property type="match status" value="1"/>
</dbReference>
<dbReference type="AlphaFoldDB" id="A0A5N5W2Q2"/>
<evidence type="ECO:0000256" key="2">
    <source>
        <dbReference type="ARBA" id="ARBA00023002"/>
    </source>
</evidence>
<comment type="caution">
    <text evidence="4">The sequence shown here is derived from an EMBL/GenBank/DDBJ whole genome shotgun (WGS) entry which is preliminary data.</text>
</comment>
<protein>
    <submittedName>
        <fullName evidence="4">NAD(P)H-dependent oxidoreductase</fullName>
    </submittedName>
</protein>
<dbReference type="InterPro" id="IPR003680">
    <property type="entry name" value="Flavodoxin_fold"/>
</dbReference>
<evidence type="ECO:0000313" key="4">
    <source>
        <dbReference type="EMBL" id="KAB7836875.1"/>
    </source>
</evidence>
<evidence type="ECO:0000313" key="5">
    <source>
        <dbReference type="Proteomes" id="UP000327000"/>
    </source>
</evidence>
<dbReference type="EMBL" id="VOKX01000098">
    <property type="protein sequence ID" value="KAB7836875.1"/>
    <property type="molecule type" value="Genomic_DNA"/>
</dbReference>
<dbReference type="PANTHER" id="PTHR10204:SF34">
    <property type="entry name" value="NAD(P)H DEHYDROGENASE [QUINONE] 1 ISOFORM 1"/>
    <property type="match status" value="1"/>
</dbReference>
<name>A0A5N5W2Q2_STRMB</name>
<dbReference type="InterPro" id="IPR029039">
    <property type="entry name" value="Flavoprotein-like_sf"/>
</dbReference>
<dbReference type="GO" id="GO:0003955">
    <property type="term" value="F:NAD(P)H dehydrogenase (quinone) activity"/>
    <property type="evidence" value="ECO:0007669"/>
    <property type="project" value="TreeGrafter"/>
</dbReference>
<proteinExistence type="inferred from homology"/>
<dbReference type="Proteomes" id="UP000327000">
    <property type="component" value="Unassembled WGS sequence"/>
</dbReference>
<reference evidence="4 5" key="1">
    <citation type="journal article" date="2019" name="Microb. Cell Fact.">
        <title>Exploring novel herbicidin analogues by transcriptional regulator overexpression and MS/MS molecular networking.</title>
        <authorList>
            <person name="Shi Y."/>
            <person name="Gu R."/>
            <person name="Li Y."/>
            <person name="Wang X."/>
            <person name="Ren W."/>
            <person name="Li X."/>
            <person name="Wang L."/>
            <person name="Xie Y."/>
            <person name="Hong B."/>
        </authorList>
    </citation>
    <scope>NUCLEOTIDE SEQUENCE [LARGE SCALE GENOMIC DNA]</scope>
    <source>
        <strain evidence="4 5">US-43</strain>
    </source>
</reference>
<dbReference type="OrthoDB" id="9798454at2"/>
<dbReference type="GO" id="GO:0005829">
    <property type="term" value="C:cytosol"/>
    <property type="evidence" value="ECO:0007669"/>
    <property type="project" value="TreeGrafter"/>
</dbReference>
<keyword evidence="2" id="KW-0560">Oxidoreductase</keyword>
<dbReference type="SUPFAM" id="SSF52218">
    <property type="entry name" value="Flavoproteins"/>
    <property type="match status" value="1"/>
</dbReference>
<evidence type="ECO:0000256" key="1">
    <source>
        <dbReference type="ARBA" id="ARBA00006252"/>
    </source>
</evidence>
<dbReference type="RefSeq" id="WP_040887512.1">
    <property type="nucleotide sequence ID" value="NZ_VOKX01000098.1"/>
</dbReference>
<organism evidence="4 5">
    <name type="scientific">Streptomyces mobaraensis</name>
    <name type="common">Streptoverticillium mobaraense</name>
    <dbReference type="NCBI Taxonomy" id="35621"/>
    <lineage>
        <taxon>Bacteria</taxon>
        <taxon>Bacillati</taxon>
        <taxon>Actinomycetota</taxon>
        <taxon>Actinomycetes</taxon>
        <taxon>Kitasatosporales</taxon>
        <taxon>Streptomycetaceae</taxon>
        <taxon>Streptomyces</taxon>
    </lineage>
</organism>
<gene>
    <name evidence="4" type="ORF">FRZ00_24130</name>
</gene>
<sequence length="228" mass="24552">MDATTPSKSALIVHAHPEPGSFSTSQMRAAAEELRRSGHSVRVVDLYADGWAPVLDRHEFGPVEGHFKPQAEQRKAVREGTLPVEVRAHLDAVLDADLLVLSFPLWWFSVPAILKGWVDRVFAMGAVFGGDHGVFDRGALRGKRAMVLVTTGGTAESFARGGSFGAMDDFLYHIRRGMLEFVGYEVLPPVVTYGPAHMTDADRLAALDAVRESFATLGGARAAAPAAV</sequence>
<dbReference type="Gene3D" id="3.40.50.360">
    <property type="match status" value="1"/>
</dbReference>
<evidence type="ECO:0000259" key="3">
    <source>
        <dbReference type="Pfam" id="PF02525"/>
    </source>
</evidence>
<dbReference type="InterPro" id="IPR051545">
    <property type="entry name" value="NAD(P)H_dehydrogenase_qn"/>
</dbReference>
<accession>A0A5N5W2Q2</accession>
<comment type="similarity">
    <text evidence="1">Belongs to the NAD(P)H dehydrogenase (quinone) family.</text>
</comment>
<feature type="domain" description="Flavodoxin-like fold" evidence="3">
    <location>
        <begin position="10"/>
        <end position="211"/>
    </location>
</feature>